<dbReference type="AlphaFoldDB" id="A0AA95MRP4"/>
<evidence type="ECO:0000313" key="2">
    <source>
        <dbReference type="EMBL" id="WHY86076.1"/>
    </source>
</evidence>
<protein>
    <submittedName>
        <fullName evidence="2">Glycosyltransferase family 4 protein</fullName>
    </submittedName>
</protein>
<dbReference type="CDD" id="cd03794">
    <property type="entry name" value="GT4_WbuB-like"/>
    <property type="match status" value="1"/>
</dbReference>
<keyword evidence="3" id="KW-1185">Reference proteome</keyword>
<dbReference type="SUPFAM" id="SSF53756">
    <property type="entry name" value="UDP-Glycosyltransferase/glycogen phosphorylase"/>
    <property type="match status" value="1"/>
</dbReference>
<dbReference type="GO" id="GO:0016757">
    <property type="term" value="F:glycosyltransferase activity"/>
    <property type="evidence" value="ECO:0007669"/>
    <property type="project" value="InterPro"/>
</dbReference>
<feature type="domain" description="Glycosyl transferase family 1" evidence="1">
    <location>
        <begin position="224"/>
        <end position="386"/>
    </location>
</feature>
<dbReference type="KEGG" id="nnv:QNH39_26470"/>
<sequence>MNIWIVSDGEPLPTDEGNVRLRRMGLLSEILYRNGNEVHWFSSSFHHYKKKHRSNNDKDIKINNNYTIHLLKTKGYRKNVSIARISHHKKLSRKFLLNTKAYEKPDIIIATMAPLEVSKAVIQYGEYNNVPVIIDIRDLWPEIFNEVVPSWGKTLIKPYIWLCKSQLRTIIRKSTGMIGVTPQFLDYGLNVARMNKREFDQVFYTSYKPRDISGHLNNFNKHWSKFGLKSTDFIVIFLGNFGRQFVLEPIIEAAEKLKEQRNIKFVLCGVGESLDKIKRMSSNLENVILPGWIEEEQILSLLSASSIGIAPYRNSINFTKNTPNKFGEYLSASIPVILGVNGIMEELVSEYECGDNYKDSNELVTILERLFLDRQQLIGMSENAYKLYEEKFNADKVYLELSRYLQEVTSKSN</sequence>
<reference evidence="2" key="1">
    <citation type="submission" date="2023-05" db="EMBL/GenBank/DDBJ databases">
        <title>Comparative genomics of Bacillaceae isolates and their secondary metabolite potential.</title>
        <authorList>
            <person name="Song L."/>
            <person name="Nielsen L.J."/>
            <person name="Mohite O."/>
            <person name="Xu X."/>
            <person name="Weber T."/>
            <person name="Kovacs A.T."/>
        </authorList>
    </citation>
    <scope>NUCLEOTIDE SEQUENCE</scope>
    <source>
        <strain evidence="2">XLM17</strain>
    </source>
</reference>
<dbReference type="PANTHER" id="PTHR12526">
    <property type="entry name" value="GLYCOSYLTRANSFERASE"/>
    <property type="match status" value="1"/>
</dbReference>
<accession>A0AA95MRP4</accession>
<dbReference type="RefSeq" id="WP_066093606.1">
    <property type="nucleotide sequence ID" value="NZ_CP126114.1"/>
</dbReference>
<name>A0AA95MRP4_9BACI</name>
<dbReference type="Pfam" id="PF00534">
    <property type="entry name" value="Glycos_transf_1"/>
    <property type="match status" value="1"/>
</dbReference>
<organism evidence="2 3">
    <name type="scientific">Neobacillus novalis</name>
    <dbReference type="NCBI Taxonomy" id="220687"/>
    <lineage>
        <taxon>Bacteria</taxon>
        <taxon>Bacillati</taxon>
        <taxon>Bacillota</taxon>
        <taxon>Bacilli</taxon>
        <taxon>Bacillales</taxon>
        <taxon>Bacillaceae</taxon>
        <taxon>Neobacillus</taxon>
    </lineage>
</organism>
<evidence type="ECO:0000313" key="3">
    <source>
        <dbReference type="Proteomes" id="UP001178288"/>
    </source>
</evidence>
<dbReference type="Proteomes" id="UP001178288">
    <property type="component" value="Chromosome"/>
</dbReference>
<dbReference type="InterPro" id="IPR001296">
    <property type="entry name" value="Glyco_trans_1"/>
</dbReference>
<proteinExistence type="predicted"/>
<dbReference type="EMBL" id="CP126114">
    <property type="protein sequence ID" value="WHY86076.1"/>
    <property type="molecule type" value="Genomic_DNA"/>
</dbReference>
<gene>
    <name evidence="2" type="ORF">QNH39_26470</name>
</gene>
<dbReference type="Gene3D" id="3.40.50.2000">
    <property type="entry name" value="Glycogen Phosphorylase B"/>
    <property type="match status" value="2"/>
</dbReference>
<evidence type="ECO:0000259" key="1">
    <source>
        <dbReference type="Pfam" id="PF00534"/>
    </source>
</evidence>